<name>A0A0G0BV05_9BACT</name>
<dbReference type="GO" id="GO:0016491">
    <property type="term" value="F:oxidoreductase activity"/>
    <property type="evidence" value="ECO:0007669"/>
    <property type="project" value="InterPro"/>
</dbReference>
<dbReference type="SUPFAM" id="SSF52343">
    <property type="entry name" value="Ferredoxin reductase-like, C-terminal NADP-linked domain"/>
    <property type="match status" value="1"/>
</dbReference>
<dbReference type="InterPro" id="IPR017938">
    <property type="entry name" value="Riboflavin_synthase-like_b-brl"/>
</dbReference>
<dbReference type="EMBL" id="LBPX01000011">
    <property type="protein sequence ID" value="KKP67611.1"/>
    <property type="molecule type" value="Genomic_DNA"/>
</dbReference>
<dbReference type="InterPro" id="IPR017927">
    <property type="entry name" value="FAD-bd_FR_type"/>
</dbReference>
<evidence type="ECO:0000313" key="2">
    <source>
        <dbReference type="EMBL" id="KKP67611.1"/>
    </source>
</evidence>
<dbReference type="Pfam" id="PF00175">
    <property type="entry name" value="NAD_binding_1"/>
    <property type="match status" value="1"/>
</dbReference>
<dbReference type="InterPro" id="IPR008333">
    <property type="entry name" value="Cbr1-like_FAD-bd_dom"/>
</dbReference>
<dbReference type="Pfam" id="PF00970">
    <property type="entry name" value="FAD_binding_6"/>
    <property type="match status" value="1"/>
</dbReference>
<dbReference type="Gene3D" id="2.40.30.10">
    <property type="entry name" value="Translation factors"/>
    <property type="match status" value="1"/>
</dbReference>
<dbReference type="PANTHER" id="PTHR47354">
    <property type="entry name" value="NADH OXIDOREDUCTASE HCR"/>
    <property type="match status" value="1"/>
</dbReference>
<dbReference type="AlphaFoldDB" id="A0A0G0BV05"/>
<dbReference type="InterPro" id="IPR050415">
    <property type="entry name" value="MRET"/>
</dbReference>
<dbReference type="Gene3D" id="3.40.50.80">
    <property type="entry name" value="Nucleotide-binding domain of ferredoxin-NADP reductase (FNR) module"/>
    <property type="match status" value="1"/>
</dbReference>
<dbReference type="InterPro" id="IPR039261">
    <property type="entry name" value="FNR_nucleotide-bd"/>
</dbReference>
<feature type="domain" description="FAD-binding FR-type" evidence="1">
    <location>
        <begin position="2"/>
        <end position="104"/>
    </location>
</feature>
<comment type="caution">
    <text evidence="2">The sequence shown here is derived from an EMBL/GenBank/DDBJ whole genome shotgun (WGS) entry which is preliminary data.</text>
</comment>
<sequence>MLKNFKTILTNKKILVNNIYLFTFKLQDPAEISFIPGQYVILKVPKDGAYISRLYSISSSSQTKDTLELLVEIIPNGLGSNYLDQLEINNGVIFQGPAGLFKLRDNNKQKVFFVTGTGIAPIRSILNSNLKSPASRGEQISNPHLKSQNYQFFWGLKTFKEVCLFDEFKQLAINNQQLSFKICLSREKNLDSIPETDRQYFDLGHVDSCFYKLATSHQSLITNSDFYLCGGRNIVDSLRQGLLTKNISTDNIIFEKF</sequence>
<dbReference type="InterPro" id="IPR001709">
    <property type="entry name" value="Flavoprot_Pyr_Nucl_cyt_Rdtase"/>
</dbReference>
<dbReference type="SUPFAM" id="SSF63380">
    <property type="entry name" value="Riboflavin synthase domain-like"/>
    <property type="match status" value="1"/>
</dbReference>
<dbReference type="InterPro" id="IPR001433">
    <property type="entry name" value="OxRdtase_FAD/NAD-bd"/>
</dbReference>
<evidence type="ECO:0000259" key="1">
    <source>
        <dbReference type="PROSITE" id="PS51384"/>
    </source>
</evidence>
<accession>A0A0G0BV05</accession>
<proteinExistence type="predicted"/>
<dbReference type="PANTHER" id="PTHR47354:SF5">
    <property type="entry name" value="PROTEIN RFBI"/>
    <property type="match status" value="1"/>
</dbReference>
<dbReference type="PATRIC" id="fig|1618485.3.peg.344"/>
<dbReference type="Proteomes" id="UP000034127">
    <property type="component" value="Unassembled WGS sequence"/>
</dbReference>
<protein>
    <recommendedName>
        <fullName evidence="1">FAD-binding FR-type domain-containing protein</fullName>
    </recommendedName>
</protein>
<dbReference type="PRINTS" id="PR00410">
    <property type="entry name" value="PHEHYDRXLASE"/>
</dbReference>
<organism evidence="2 3">
    <name type="scientific">Candidatus Roizmanbacteria bacterium GW2011_GWC2_35_12</name>
    <dbReference type="NCBI Taxonomy" id="1618485"/>
    <lineage>
        <taxon>Bacteria</taxon>
        <taxon>Candidatus Roizmaniibacteriota</taxon>
    </lineage>
</organism>
<gene>
    <name evidence="2" type="ORF">UR63_C0011G0014</name>
</gene>
<reference evidence="2 3" key="1">
    <citation type="journal article" date="2015" name="Nature">
        <title>rRNA introns, odd ribosomes, and small enigmatic genomes across a large radiation of phyla.</title>
        <authorList>
            <person name="Brown C.T."/>
            <person name="Hug L.A."/>
            <person name="Thomas B.C."/>
            <person name="Sharon I."/>
            <person name="Castelle C.J."/>
            <person name="Singh A."/>
            <person name="Wilkins M.J."/>
            <person name="Williams K.H."/>
            <person name="Banfield J.F."/>
        </authorList>
    </citation>
    <scope>NUCLEOTIDE SEQUENCE [LARGE SCALE GENOMIC DNA]</scope>
</reference>
<dbReference type="PROSITE" id="PS51384">
    <property type="entry name" value="FAD_FR"/>
    <property type="match status" value="1"/>
</dbReference>
<dbReference type="PRINTS" id="PR00371">
    <property type="entry name" value="FPNCR"/>
</dbReference>
<evidence type="ECO:0000313" key="3">
    <source>
        <dbReference type="Proteomes" id="UP000034127"/>
    </source>
</evidence>